<dbReference type="HOGENOM" id="CLU_1074319_0_0_1"/>
<organism evidence="1">
    <name type="scientific">Colletotrichum fructicola (strain Nara gc5)</name>
    <name type="common">Anthracnose fungus</name>
    <name type="synonym">Colletotrichum gloeosporioides (strain Nara gc5)</name>
    <dbReference type="NCBI Taxonomy" id="1213859"/>
    <lineage>
        <taxon>Eukaryota</taxon>
        <taxon>Fungi</taxon>
        <taxon>Dikarya</taxon>
        <taxon>Ascomycota</taxon>
        <taxon>Pezizomycotina</taxon>
        <taxon>Sordariomycetes</taxon>
        <taxon>Hypocreomycetidae</taxon>
        <taxon>Glomerellales</taxon>
        <taxon>Glomerellaceae</taxon>
        <taxon>Colletotrichum</taxon>
        <taxon>Colletotrichum gloeosporioides species complex</taxon>
    </lineage>
</organism>
<name>L2FRS1_COLFN</name>
<reference evidence="1" key="1">
    <citation type="submission" date="2012-08" db="EMBL/GenBank/DDBJ databases">
        <title>Genome analysis of Colletotrichum orbiculare and Colletotrichum fructicola.</title>
        <authorList>
            <person name="Gan P.H.P."/>
            <person name="Ikeda K."/>
            <person name="Irieda H."/>
            <person name="Narusaka M."/>
            <person name="O'Connell R.J."/>
            <person name="Narusaka Y."/>
            <person name="Takano Y."/>
            <person name="Kubo Y."/>
            <person name="Shirasu K."/>
        </authorList>
    </citation>
    <scope>NUCLEOTIDE SEQUENCE</scope>
    <source>
        <strain evidence="1">Nara gc5</strain>
    </source>
</reference>
<evidence type="ECO:0000313" key="1">
    <source>
        <dbReference type="EMBL" id="ELA28408.1"/>
    </source>
</evidence>
<proteinExistence type="predicted"/>
<sequence>MNTGRSEDLCDPSPARRCLLVSCPLGSQNDKNAKWGVIGKEQAIPCLFSVMPIRQHWALCIIPNGEHDYMSPNSQQMFLDAAYFDLGVELSSQACFSLSTSHSYDDVHHNASWPAASVKSITAIYDVGLTHRGNDWIAQRGFEMCTAWGKYLRILWNCQHFAVFLTQITIDTDMSAKKMCRILYRRNEAVDNVRRTRHAGLGVMMGVSGLIPVVGPLLGFGSWATAGIYMITDESKDNIIRNKVKEFTRRHIELEKMFSYL</sequence>
<accession>L2FRS1</accession>
<protein>
    <submittedName>
        <fullName evidence="1">Uncharacterized protein</fullName>
    </submittedName>
</protein>
<gene>
    <name evidence="1" type="ORF">CGGC5_10991</name>
</gene>
<dbReference type="EMBL" id="KB020923">
    <property type="protein sequence ID" value="ELA28408.1"/>
    <property type="molecule type" value="Genomic_DNA"/>
</dbReference>
<dbReference type="AlphaFoldDB" id="L2FRS1"/>